<dbReference type="OrthoDB" id="9803824at2"/>
<dbReference type="NCBIfam" id="TIGR00254">
    <property type="entry name" value="GGDEF"/>
    <property type="match status" value="1"/>
</dbReference>
<dbReference type="FunFam" id="3.30.70.270:FF:000001">
    <property type="entry name" value="Diguanylate cyclase domain protein"/>
    <property type="match status" value="1"/>
</dbReference>
<dbReference type="AlphaFoldDB" id="A0A507ZP34"/>
<dbReference type="GO" id="GO:1902201">
    <property type="term" value="P:negative regulation of bacterial-type flagellum-dependent cell motility"/>
    <property type="evidence" value="ECO:0007669"/>
    <property type="project" value="TreeGrafter"/>
</dbReference>
<dbReference type="Pfam" id="PF13185">
    <property type="entry name" value="GAF_2"/>
    <property type="match status" value="1"/>
</dbReference>
<feature type="coiled-coil region" evidence="4">
    <location>
        <begin position="191"/>
        <end position="218"/>
    </location>
</feature>
<dbReference type="InterPro" id="IPR003018">
    <property type="entry name" value="GAF"/>
</dbReference>
<comment type="cofactor">
    <cofactor evidence="1">
        <name>Mg(2+)</name>
        <dbReference type="ChEBI" id="CHEBI:18420"/>
    </cofactor>
</comment>
<dbReference type="PANTHER" id="PTHR45138">
    <property type="entry name" value="REGULATORY COMPONENTS OF SENSORY TRANSDUCTION SYSTEM"/>
    <property type="match status" value="1"/>
</dbReference>
<dbReference type="SMART" id="SM00065">
    <property type="entry name" value="GAF"/>
    <property type="match status" value="1"/>
</dbReference>
<dbReference type="GO" id="GO:0005886">
    <property type="term" value="C:plasma membrane"/>
    <property type="evidence" value="ECO:0007669"/>
    <property type="project" value="TreeGrafter"/>
</dbReference>
<dbReference type="PROSITE" id="PS50887">
    <property type="entry name" value="GGDEF"/>
    <property type="match status" value="1"/>
</dbReference>
<comment type="catalytic activity">
    <reaction evidence="3">
        <text>2 GTP = 3',3'-c-di-GMP + 2 diphosphate</text>
        <dbReference type="Rhea" id="RHEA:24898"/>
        <dbReference type="ChEBI" id="CHEBI:33019"/>
        <dbReference type="ChEBI" id="CHEBI:37565"/>
        <dbReference type="ChEBI" id="CHEBI:58805"/>
        <dbReference type="EC" id="2.7.7.65"/>
    </reaction>
</comment>
<dbReference type="RefSeq" id="WP_141519626.1">
    <property type="nucleotide sequence ID" value="NZ_VICE01000148.1"/>
</dbReference>
<evidence type="ECO:0000256" key="2">
    <source>
        <dbReference type="ARBA" id="ARBA00012528"/>
    </source>
</evidence>
<reference evidence="6 7" key="1">
    <citation type="submission" date="2019-06" db="EMBL/GenBank/DDBJ databases">
        <title>Lysobacter alkalisoli sp. nov. isolated from saline soil.</title>
        <authorList>
            <person name="Sun J.-Q."/>
            <person name="Xu L."/>
        </authorList>
    </citation>
    <scope>NUCLEOTIDE SEQUENCE [LARGE SCALE GENOMIC DNA]</scope>
    <source>
        <strain evidence="6 7">JCM 31130</strain>
    </source>
</reference>
<accession>A0A507ZP34</accession>
<dbReference type="SMART" id="SM00267">
    <property type="entry name" value="GGDEF"/>
    <property type="match status" value="1"/>
</dbReference>
<evidence type="ECO:0000256" key="1">
    <source>
        <dbReference type="ARBA" id="ARBA00001946"/>
    </source>
</evidence>
<dbReference type="InterPro" id="IPR050469">
    <property type="entry name" value="Diguanylate_Cyclase"/>
</dbReference>
<dbReference type="EMBL" id="VICE01000148">
    <property type="protein sequence ID" value="TQD39506.1"/>
    <property type="molecule type" value="Genomic_DNA"/>
</dbReference>
<name>A0A507ZP34_9GAMM</name>
<evidence type="ECO:0000256" key="3">
    <source>
        <dbReference type="ARBA" id="ARBA00034247"/>
    </source>
</evidence>
<dbReference type="Gene3D" id="3.30.70.270">
    <property type="match status" value="1"/>
</dbReference>
<dbReference type="SUPFAM" id="SSF55781">
    <property type="entry name" value="GAF domain-like"/>
    <property type="match status" value="1"/>
</dbReference>
<dbReference type="GO" id="GO:0043709">
    <property type="term" value="P:cell adhesion involved in single-species biofilm formation"/>
    <property type="evidence" value="ECO:0007669"/>
    <property type="project" value="TreeGrafter"/>
</dbReference>
<keyword evidence="4" id="KW-0175">Coiled coil</keyword>
<dbReference type="InterPro" id="IPR043128">
    <property type="entry name" value="Rev_trsase/Diguanyl_cyclase"/>
</dbReference>
<evidence type="ECO:0000256" key="4">
    <source>
        <dbReference type="SAM" id="Coils"/>
    </source>
</evidence>
<dbReference type="Proteomes" id="UP000318212">
    <property type="component" value="Unassembled WGS sequence"/>
</dbReference>
<evidence type="ECO:0000313" key="7">
    <source>
        <dbReference type="Proteomes" id="UP000318212"/>
    </source>
</evidence>
<dbReference type="SUPFAM" id="SSF55073">
    <property type="entry name" value="Nucleotide cyclase"/>
    <property type="match status" value="1"/>
</dbReference>
<dbReference type="EC" id="2.7.7.65" evidence="2"/>
<protein>
    <recommendedName>
        <fullName evidence="2">diguanylate cyclase</fullName>
        <ecNumber evidence="2">2.7.7.65</ecNumber>
    </recommendedName>
</protein>
<dbReference type="InterPro" id="IPR029016">
    <property type="entry name" value="GAF-like_dom_sf"/>
</dbReference>
<organism evidence="6 7">
    <name type="scientific">Marilutibacter aestuarii</name>
    <dbReference type="NCBI Taxonomy" id="1706195"/>
    <lineage>
        <taxon>Bacteria</taxon>
        <taxon>Pseudomonadati</taxon>
        <taxon>Pseudomonadota</taxon>
        <taxon>Gammaproteobacteria</taxon>
        <taxon>Lysobacterales</taxon>
        <taxon>Lysobacteraceae</taxon>
        <taxon>Marilutibacter</taxon>
    </lineage>
</organism>
<dbReference type="Pfam" id="PF00990">
    <property type="entry name" value="GGDEF"/>
    <property type="match status" value="1"/>
</dbReference>
<dbReference type="GO" id="GO:0052621">
    <property type="term" value="F:diguanylate cyclase activity"/>
    <property type="evidence" value="ECO:0007669"/>
    <property type="project" value="UniProtKB-EC"/>
</dbReference>
<dbReference type="InterPro" id="IPR000160">
    <property type="entry name" value="GGDEF_dom"/>
</dbReference>
<comment type="caution">
    <text evidence="6">The sequence shown here is derived from an EMBL/GenBank/DDBJ whole genome shotgun (WGS) entry which is preliminary data.</text>
</comment>
<gene>
    <name evidence="6" type="ORF">FKV25_15170</name>
</gene>
<dbReference type="CDD" id="cd01949">
    <property type="entry name" value="GGDEF"/>
    <property type="match status" value="1"/>
</dbReference>
<dbReference type="InterPro" id="IPR029787">
    <property type="entry name" value="Nucleotide_cyclase"/>
</dbReference>
<dbReference type="PANTHER" id="PTHR45138:SF9">
    <property type="entry name" value="DIGUANYLATE CYCLASE DGCM-RELATED"/>
    <property type="match status" value="1"/>
</dbReference>
<sequence length="381" mass="42569">MVNLRHRSPTTTLQPDTRRTGFMLDPVREARRQAALEAYHVLDTRPEEAYDDIVRLAVTICATPGALISLLDHERQWFKARLGVDVEQTPRSHAICDHAIRTPDRLMVVRDTRADARFAHIDLHLAGKPMRFYAGMPLRSPDGHALGTVCVLDTVPRDLDAKQREGLEVLARQTQHLLELRRYAHQQRRLLAEREAVAQGLEEARADLQRRNEQLQHSAHHDQLTGLMNRVGLAQLRDNAEAMSRLTREPYSLMLIDVDHFKQVNDRHGHLLGDRALQAVADAVERSIRSGDVAVRYGGEEILVVLPSTRLADAAEVAERLRVRVTQAALPFALTVSIGVAAGEPGTALAEQVFDRADQALYRAKSSGRNCVVVDDTPLLG</sequence>
<feature type="domain" description="GGDEF" evidence="5">
    <location>
        <begin position="249"/>
        <end position="377"/>
    </location>
</feature>
<keyword evidence="7" id="KW-1185">Reference proteome</keyword>
<evidence type="ECO:0000259" key="5">
    <source>
        <dbReference type="PROSITE" id="PS50887"/>
    </source>
</evidence>
<proteinExistence type="predicted"/>
<dbReference type="Gene3D" id="3.30.450.40">
    <property type="match status" value="1"/>
</dbReference>
<evidence type="ECO:0000313" key="6">
    <source>
        <dbReference type="EMBL" id="TQD39506.1"/>
    </source>
</evidence>